<proteinExistence type="predicted"/>
<evidence type="ECO:0000313" key="1">
    <source>
        <dbReference type="EMBL" id="PHV70532.1"/>
    </source>
</evidence>
<comment type="caution">
    <text evidence="1">The sequence shown here is derived from an EMBL/GenBank/DDBJ whole genome shotgun (WGS) entry which is preliminary data.</text>
</comment>
<dbReference type="EMBL" id="PEDL01000009">
    <property type="protein sequence ID" value="PHV70532.1"/>
    <property type="molecule type" value="Genomic_DNA"/>
</dbReference>
<protein>
    <submittedName>
        <fullName evidence="1">Dinitrogenase iron-molybdenum cofactor biosynthesis protein</fullName>
    </submittedName>
</protein>
<reference evidence="1" key="1">
    <citation type="submission" date="2017-10" db="EMBL/GenBank/DDBJ databases">
        <title>Genome sequence of cellulolytic Lachnospiraceae bacterium XHS1971 isolated from hotspring sediment.</title>
        <authorList>
            <person name="Vasudevan G."/>
            <person name="Joshi A.J."/>
            <person name="Hivarkar S."/>
            <person name="Lanjekar V.B."/>
            <person name="Dhakephalkar P.K."/>
            <person name="Dagar S."/>
        </authorList>
    </citation>
    <scope>NUCLEOTIDE SEQUENCE</scope>
    <source>
        <strain evidence="1">XHS1971</strain>
    </source>
</reference>
<keyword evidence="2" id="KW-1185">Reference proteome</keyword>
<name>A0AC61DD84_9FIRM</name>
<evidence type="ECO:0000313" key="2">
    <source>
        <dbReference type="Proteomes" id="UP000224460"/>
    </source>
</evidence>
<gene>
    <name evidence="1" type="ORF">CS063_09520</name>
</gene>
<organism evidence="1 2">
    <name type="scientific">Sporanaerobium hydrogeniformans</name>
    <dbReference type="NCBI Taxonomy" id="3072179"/>
    <lineage>
        <taxon>Bacteria</taxon>
        <taxon>Bacillati</taxon>
        <taxon>Bacillota</taxon>
        <taxon>Clostridia</taxon>
        <taxon>Lachnospirales</taxon>
        <taxon>Lachnospiraceae</taxon>
        <taxon>Sporanaerobium</taxon>
    </lineage>
</organism>
<dbReference type="Proteomes" id="UP000224460">
    <property type="component" value="Unassembled WGS sequence"/>
</dbReference>
<sequence length="111" mass="12803">MAYRVAFASSDGIVVNQHFGRTPQFQVYEIKSAEQVTFIEERSNTPSCQEFEHSIEALEKTIGIISDCKFVFVSRIGPGAYDELRRHGIEAYEMSREVQEILENLKRTNRK</sequence>
<accession>A0AC61DD84</accession>